<comment type="similarity">
    <text evidence="1 8">Belongs to the cytochrome P450 family.</text>
</comment>
<evidence type="ECO:0000256" key="7">
    <source>
        <dbReference type="PIRSR" id="PIRSR602401-1"/>
    </source>
</evidence>
<dbReference type="GO" id="GO:0004497">
    <property type="term" value="F:monooxygenase activity"/>
    <property type="evidence" value="ECO:0007669"/>
    <property type="project" value="UniProtKB-KW"/>
</dbReference>
<evidence type="ECO:0000256" key="4">
    <source>
        <dbReference type="ARBA" id="ARBA00023002"/>
    </source>
</evidence>
<comment type="cofactor">
    <cofactor evidence="7">
        <name>heme</name>
        <dbReference type="ChEBI" id="CHEBI:30413"/>
    </cofactor>
</comment>
<comment type="caution">
    <text evidence="9">The sequence shown here is derived from an EMBL/GenBank/DDBJ whole genome shotgun (WGS) entry which is preliminary data.</text>
</comment>
<dbReference type="SUPFAM" id="SSF48264">
    <property type="entry name" value="Cytochrome P450"/>
    <property type="match status" value="1"/>
</dbReference>
<dbReference type="GO" id="GO:0005506">
    <property type="term" value="F:iron ion binding"/>
    <property type="evidence" value="ECO:0007669"/>
    <property type="project" value="InterPro"/>
</dbReference>
<feature type="binding site" description="axial binding residue" evidence="7">
    <location>
        <position position="444"/>
    </location>
    <ligand>
        <name>heme</name>
        <dbReference type="ChEBI" id="CHEBI:30413"/>
    </ligand>
    <ligandPart>
        <name>Fe</name>
        <dbReference type="ChEBI" id="CHEBI:18248"/>
    </ligandPart>
</feature>
<organism evidence="9 10">
    <name type="scientific">Carnegiea gigantea</name>
    <dbReference type="NCBI Taxonomy" id="171969"/>
    <lineage>
        <taxon>Eukaryota</taxon>
        <taxon>Viridiplantae</taxon>
        <taxon>Streptophyta</taxon>
        <taxon>Embryophyta</taxon>
        <taxon>Tracheophyta</taxon>
        <taxon>Spermatophyta</taxon>
        <taxon>Magnoliopsida</taxon>
        <taxon>eudicotyledons</taxon>
        <taxon>Gunneridae</taxon>
        <taxon>Pentapetalae</taxon>
        <taxon>Caryophyllales</taxon>
        <taxon>Cactineae</taxon>
        <taxon>Cactaceae</taxon>
        <taxon>Cactoideae</taxon>
        <taxon>Echinocereeae</taxon>
        <taxon>Carnegiea</taxon>
    </lineage>
</organism>
<evidence type="ECO:0000256" key="2">
    <source>
        <dbReference type="ARBA" id="ARBA00022617"/>
    </source>
</evidence>
<dbReference type="InterPro" id="IPR001128">
    <property type="entry name" value="Cyt_P450"/>
</dbReference>
<evidence type="ECO:0000256" key="1">
    <source>
        <dbReference type="ARBA" id="ARBA00010617"/>
    </source>
</evidence>
<dbReference type="Gene3D" id="1.10.630.10">
    <property type="entry name" value="Cytochrome P450"/>
    <property type="match status" value="1"/>
</dbReference>
<dbReference type="GO" id="GO:0020037">
    <property type="term" value="F:heme binding"/>
    <property type="evidence" value="ECO:0007669"/>
    <property type="project" value="InterPro"/>
</dbReference>
<dbReference type="PRINTS" id="PR00385">
    <property type="entry name" value="P450"/>
</dbReference>
<name>A0A9Q1GH11_9CARY</name>
<keyword evidence="4 8" id="KW-0560">Oxidoreductase</keyword>
<keyword evidence="2 7" id="KW-0349">Heme</keyword>
<dbReference type="PROSITE" id="PS00086">
    <property type="entry name" value="CYTOCHROME_P450"/>
    <property type="match status" value="1"/>
</dbReference>
<evidence type="ECO:0000256" key="5">
    <source>
        <dbReference type="ARBA" id="ARBA00023004"/>
    </source>
</evidence>
<dbReference type="PANTHER" id="PTHR47955">
    <property type="entry name" value="CYTOCHROME P450 FAMILY 71 PROTEIN"/>
    <property type="match status" value="1"/>
</dbReference>
<keyword evidence="3 7" id="KW-0479">Metal-binding</keyword>
<dbReference type="InterPro" id="IPR017972">
    <property type="entry name" value="Cyt_P450_CS"/>
</dbReference>
<evidence type="ECO:0000313" key="10">
    <source>
        <dbReference type="Proteomes" id="UP001153076"/>
    </source>
</evidence>
<dbReference type="GO" id="GO:0016705">
    <property type="term" value="F:oxidoreductase activity, acting on paired donors, with incorporation or reduction of molecular oxygen"/>
    <property type="evidence" value="ECO:0007669"/>
    <property type="project" value="InterPro"/>
</dbReference>
<dbReference type="InterPro" id="IPR002401">
    <property type="entry name" value="Cyt_P450_E_grp-I"/>
</dbReference>
<dbReference type="OrthoDB" id="2789670at2759"/>
<reference evidence="9" key="1">
    <citation type="submission" date="2022-04" db="EMBL/GenBank/DDBJ databases">
        <title>Carnegiea gigantea Genome sequencing and assembly v2.</title>
        <authorList>
            <person name="Copetti D."/>
            <person name="Sanderson M.J."/>
            <person name="Burquez A."/>
            <person name="Wojciechowski M.F."/>
        </authorList>
    </citation>
    <scope>NUCLEOTIDE SEQUENCE</scope>
    <source>
        <strain evidence="9">SGP5-SGP5p</strain>
        <tissue evidence="9">Aerial part</tissue>
    </source>
</reference>
<proteinExistence type="inferred from homology"/>
<evidence type="ECO:0000256" key="3">
    <source>
        <dbReference type="ARBA" id="ARBA00022723"/>
    </source>
</evidence>
<dbReference type="FunFam" id="1.10.630.10:FF:000043">
    <property type="entry name" value="Cytochrome P450 99A2"/>
    <property type="match status" value="1"/>
</dbReference>
<keyword evidence="6 8" id="KW-0503">Monooxygenase</keyword>
<protein>
    <recommendedName>
        <fullName evidence="11">Cytochrome P450</fullName>
    </recommendedName>
</protein>
<dbReference type="Pfam" id="PF00067">
    <property type="entry name" value="p450"/>
    <property type="match status" value="1"/>
</dbReference>
<evidence type="ECO:0000313" key="9">
    <source>
        <dbReference type="EMBL" id="KAJ8420757.1"/>
    </source>
</evidence>
<evidence type="ECO:0000256" key="8">
    <source>
        <dbReference type="RuleBase" id="RU000461"/>
    </source>
</evidence>
<dbReference type="PANTHER" id="PTHR47955:SF8">
    <property type="entry name" value="CYTOCHROME P450 71D11-LIKE"/>
    <property type="match status" value="1"/>
</dbReference>
<dbReference type="CDD" id="cd11072">
    <property type="entry name" value="CYP71-like"/>
    <property type="match status" value="1"/>
</dbReference>
<dbReference type="AlphaFoldDB" id="A0A9Q1GH11"/>
<dbReference type="InterPro" id="IPR036396">
    <property type="entry name" value="Cyt_P450_sf"/>
</dbReference>
<gene>
    <name evidence="9" type="ORF">Cgig2_016503</name>
</gene>
<dbReference type="PRINTS" id="PR00463">
    <property type="entry name" value="EP450I"/>
</dbReference>
<sequence length="504" mass="57355">MEPNSFLLPIISILLFSYLIHKILRPSEKLRLPPGPQKLPIIGNLHQLAAKNTLPHRRLRELARVHGPIIHLILGEVSTVVVSSAEAAREVMKTHDANMANRPKLMAGKIIYYNFSDMVLAPYGEYWRQLRKIATLELFTAKRVQSFRHIREEEVSKLVESLALDAASASVVNLSERLFSLLFNITSRVVFSREGEGQRAFRVFLTNLSNGVSGFSIAELYPSIKLLNSMSGLRRKLEKMVKESDRMLDPIIDEHISKKRQGIAEEDLVDVLLKFRKDNHEDNTNSSFSLTTENIKAIILEIFGAGSETCYATTEWAMLELLKCPEAMERAQAEVRKVFQEKETVDEESLNHLKFLKLVVKETLRLHPPVPLLVPRESIEHCQIHGYDIPCQTRVIVNVWAIARDPKYWTEPNTFKPERFDDSSVDYKGTNFEFIPFGAGRRMCPGVALGMAAVELALAMLLYHFDWKLPIGITPENLDIDELFGITMRRKCKLHVIPVPYASA</sequence>
<accession>A0A9Q1GH11</accession>
<evidence type="ECO:0000256" key="6">
    <source>
        <dbReference type="ARBA" id="ARBA00023033"/>
    </source>
</evidence>
<dbReference type="Proteomes" id="UP001153076">
    <property type="component" value="Unassembled WGS sequence"/>
</dbReference>
<keyword evidence="10" id="KW-1185">Reference proteome</keyword>
<keyword evidence="5 7" id="KW-0408">Iron</keyword>
<evidence type="ECO:0008006" key="11">
    <source>
        <dbReference type="Google" id="ProtNLM"/>
    </source>
</evidence>
<dbReference type="EMBL" id="JAKOGI010003174">
    <property type="protein sequence ID" value="KAJ8420757.1"/>
    <property type="molecule type" value="Genomic_DNA"/>
</dbReference>